<comment type="caution">
    <text evidence="1">The sequence shown here is derived from an EMBL/GenBank/DDBJ whole genome shotgun (WGS) entry which is preliminary data.</text>
</comment>
<name>A0A6A2ZSS2_HIBSY</name>
<dbReference type="Proteomes" id="UP000436088">
    <property type="component" value="Unassembled WGS sequence"/>
</dbReference>
<reference evidence="1" key="1">
    <citation type="submission" date="2019-09" db="EMBL/GenBank/DDBJ databases">
        <title>Draft genome information of white flower Hibiscus syriacus.</title>
        <authorList>
            <person name="Kim Y.-M."/>
        </authorList>
    </citation>
    <scope>NUCLEOTIDE SEQUENCE [LARGE SCALE GENOMIC DNA]</scope>
    <source>
        <strain evidence="1">YM2019G1</strain>
    </source>
</reference>
<evidence type="ECO:0000313" key="2">
    <source>
        <dbReference type="Proteomes" id="UP000436088"/>
    </source>
</evidence>
<protein>
    <submittedName>
        <fullName evidence="1">Uncharacterized protein</fullName>
    </submittedName>
</protein>
<organism evidence="1 2">
    <name type="scientific">Hibiscus syriacus</name>
    <name type="common">Rose of Sharon</name>
    <dbReference type="NCBI Taxonomy" id="106335"/>
    <lineage>
        <taxon>Eukaryota</taxon>
        <taxon>Viridiplantae</taxon>
        <taxon>Streptophyta</taxon>
        <taxon>Embryophyta</taxon>
        <taxon>Tracheophyta</taxon>
        <taxon>Spermatophyta</taxon>
        <taxon>Magnoliopsida</taxon>
        <taxon>eudicotyledons</taxon>
        <taxon>Gunneridae</taxon>
        <taxon>Pentapetalae</taxon>
        <taxon>rosids</taxon>
        <taxon>malvids</taxon>
        <taxon>Malvales</taxon>
        <taxon>Malvaceae</taxon>
        <taxon>Malvoideae</taxon>
        <taxon>Hibiscus</taxon>
    </lineage>
</organism>
<keyword evidence="2" id="KW-1185">Reference proteome</keyword>
<dbReference type="EMBL" id="VEPZ02001112">
    <property type="protein sequence ID" value="KAE8693915.1"/>
    <property type="molecule type" value="Genomic_DNA"/>
</dbReference>
<gene>
    <name evidence="1" type="ORF">F3Y22_tig00110788pilonHSYRG00093</name>
</gene>
<dbReference type="PANTHER" id="PTHR31385:SF1">
    <property type="entry name" value="PUTATIVE (DUF220)-RELATED"/>
    <property type="match status" value="1"/>
</dbReference>
<proteinExistence type="predicted"/>
<sequence>MISYTRNSCEIAKHEVGAEEIEEVTYNINVFKLGALVDSKGRIGTKASLDQLIQPTITPPPPNSWYLSGIPAKTTEMLINDLVAEVDRINGRCD</sequence>
<dbReference type="PANTHER" id="PTHR31385">
    <property type="entry name" value="PUTATIVE (DUF220)-RELATED"/>
    <property type="match status" value="1"/>
</dbReference>
<dbReference type="AlphaFoldDB" id="A0A6A2ZSS2"/>
<evidence type="ECO:0000313" key="1">
    <source>
        <dbReference type="EMBL" id="KAE8693915.1"/>
    </source>
</evidence>
<accession>A0A6A2ZSS2</accession>